<dbReference type="Proteomes" id="UP000703038">
    <property type="component" value="Unassembled WGS sequence"/>
</dbReference>
<keyword evidence="5" id="KW-1185">Reference proteome</keyword>
<evidence type="ECO:0000313" key="5">
    <source>
        <dbReference type="Proteomes" id="UP000703038"/>
    </source>
</evidence>
<gene>
    <name evidence="4" type="ORF">JOE42_002914</name>
</gene>
<keyword evidence="1 4" id="KW-0808">Transferase</keyword>
<feature type="domain" description="N-acetyltransferase" evidence="3">
    <location>
        <begin position="1"/>
        <end position="163"/>
    </location>
</feature>
<dbReference type="Gene3D" id="3.40.630.30">
    <property type="match status" value="1"/>
</dbReference>
<protein>
    <submittedName>
        <fullName evidence="4">Phosphinothricin acetyltransferase</fullName>
        <ecNumber evidence="4">2.3.1.183</ecNumber>
    </submittedName>
</protein>
<comment type="caution">
    <text evidence="4">The sequence shown here is derived from an EMBL/GenBank/DDBJ whole genome shotgun (WGS) entry which is preliminary data.</text>
</comment>
<dbReference type="CDD" id="cd04301">
    <property type="entry name" value="NAT_SF"/>
    <property type="match status" value="1"/>
</dbReference>
<dbReference type="PANTHER" id="PTHR43072">
    <property type="entry name" value="N-ACETYLTRANSFERASE"/>
    <property type="match status" value="1"/>
</dbReference>
<evidence type="ECO:0000313" key="4">
    <source>
        <dbReference type="EMBL" id="MBM7416181.1"/>
    </source>
</evidence>
<reference evidence="4 5" key="1">
    <citation type="submission" date="2021-01" db="EMBL/GenBank/DDBJ databases">
        <title>Genomics of switchgrass bacterial isolates.</title>
        <authorList>
            <person name="Shade A."/>
        </authorList>
    </citation>
    <scope>NUCLEOTIDE SEQUENCE [LARGE SCALE GENOMIC DNA]</scope>
    <source>
        <strain evidence="4 5">PvP111</strain>
    </source>
</reference>
<name>A0ABS2KWL0_9NOCA</name>
<dbReference type="PROSITE" id="PS51186">
    <property type="entry name" value="GNAT"/>
    <property type="match status" value="1"/>
</dbReference>
<dbReference type="InterPro" id="IPR000182">
    <property type="entry name" value="GNAT_dom"/>
</dbReference>
<evidence type="ECO:0000256" key="2">
    <source>
        <dbReference type="ARBA" id="ARBA00023315"/>
    </source>
</evidence>
<evidence type="ECO:0000259" key="3">
    <source>
        <dbReference type="PROSITE" id="PS51186"/>
    </source>
</evidence>
<dbReference type="SUPFAM" id="SSF55729">
    <property type="entry name" value="Acyl-CoA N-acyltransferases (Nat)"/>
    <property type="match status" value="1"/>
</dbReference>
<evidence type="ECO:0000256" key="1">
    <source>
        <dbReference type="ARBA" id="ARBA00022679"/>
    </source>
</evidence>
<accession>A0ABS2KWL0</accession>
<sequence length="164" mass="17857">MLIRDAVPADLPEILTVHNAAIADTTAIWDEEQVGLADRQGWFDQRTGAGLPILTAEIDGRVAGYASYGPFRPKSGYRHTVENSVYVADGFHRRGVATALMAELIERARRGDVHAIVAGIESSNTTSIALHAKFGFTVVGVMPQVGVKFGRWLDLTWMQLLLAP</sequence>
<dbReference type="PANTHER" id="PTHR43072:SF23">
    <property type="entry name" value="UPF0039 PROTEIN C11D3.02C"/>
    <property type="match status" value="1"/>
</dbReference>
<dbReference type="Pfam" id="PF00583">
    <property type="entry name" value="Acetyltransf_1"/>
    <property type="match status" value="1"/>
</dbReference>
<dbReference type="EC" id="2.3.1.183" evidence="4"/>
<dbReference type="RefSeq" id="WP_204869044.1">
    <property type="nucleotide sequence ID" value="NZ_JAFBBK010000001.1"/>
</dbReference>
<proteinExistence type="predicted"/>
<dbReference type="InterPro" id="IPR016181">
    <property type="entry name" value="Acyl_CoA_acyltransferase"/>
</dbReference>
<dbReference type="GO" id="GO:0102971">
    <property type="term" value="F:phosphinothricin N-acetyltransferase activity"/>
    <property type="evidence" value="ECO:0007669"/>
    <property type="project" value="UniProtKB-EC"/>
</dbReference>
<keyword evidence="2 4" id="KW-0012">Acyltransferase</keyword>
<organism evidence="4 5">
    <name type="scientific">Rhodococcoides corynebacterioides</name>
    <dbReference type="NCBI Taxonomy" id="53972"/>
    <lineage>
        <taxon>Bacteria</taxon>
        <taxon>Bacillati</taxon>
        <taxon>Actinomycetota</taxon>
        <taxon>Actinomycetes</taxon>
        <taxon>Mycobacteriales</taxon>
        <taxon>Nocardiaceae</taxon>
        <taxon>Rhodococcoides</taxon>
    </lineage>
</organism>
<dbReference type="EMBL" id="JAFBBK010000001">
    <property type="protein sequence ID" value="MBM7416181.1"/>
    <property type="molecule type" value="Genomic_DNA"/>
</dbReference>